<proteinExistence type="predicted"/>
<keyword evidence="2" id="KW-1185">Reference proteome</keyword>
<reference evidence="1 2" key="1">
    <citation type="submission" date="2013-03" db="EMBL/GenBank/DDBJ databases">
        <title>Assembly of a new bacterial strain Brevibacillus borstelensis AK1.</title>
        <authorList>
            <person name="Rajan I."/>
            <person name="PoliReddy D."/>
            <person name="Sugumar T."/>
            <person name="Rathinam K."/>
            <person name="Alqarawi S."/>
            <person name="Khalil A.B."/>
            <person name="Sivakumar N."/>
        </authorList>
    </citation>
    <scope>NUCLEOTIDE SEQUENCE [LARGE SCALE GENOMIC DNA]</scope>
    <source>
        <strain evidence="1 2">AK1</strain>
    </source>
</reference>
<dbReference type="PATRIC" id="fig|1300222.3.peg.4510"/>
<dbReference type="Proteomes" id="UP000012081">
    <property type="component" value="Unassembled WGS sequence"/>
</dbReference>
<gene>
    <name evidence="1" type="ORF">I532_21445</name>
</gene>
<accession>M8E5E2</accession>
<sequence length="99" mass="11910">MARRTNQKSDSFSPEFMDWLKGKKVSRRRLQRNPELFDQYYQEWSKTQRKNRPRRRSLFQLPNLNIDLGTILNGMQMATEVMRTFQGTKLLNHSSRSDD</sequence>
<protein>
    <submittedName>
        <fullName evidence="1">Uncharacterized protein</fullName>
    </submittedName>
</protein>
<dbReference type="EMBL" id="APBN01000013">
    <property type="protein sequence ID" value="EMT50675.1"/>
    <property type="molecule type" value="Genomic_DNA"/>
</dbReference>
<name>M8E5E2_9BACL</name>
<comment type="caution">
    <text evidence="1">The sequence shown here is derived from an EMBL/GenBank/DDBJ whole genome shotgun (WGS) entry which is preliminary data.</text>
</comment>
<organism evidence="1 2">
    <name type="scientific">Brevibacillus borstelensis AK1</name>
    <dbReference type="NCBI Taxonomy" id="1300222"/>
    <lineage>
        <taxon>Bacteria</taxon>
        <taxon>Bacillati</taxon>
        <taxon>Bacillota</taxon>
        <taxon>Bacilli</taxon>
        <taxon>Bacillales</taxon>
        <taxon>Paenibacillaceae</taxon>
        <taxon>Brevibacillus</taxon>
    </lineage>
</organism>
<dbReference type="STRING" id="1300222.I532_21445"/>
<dbReference type="AlphaFoldDB" id="M8E5E2"/>
<evidence type="ECO:0000313" key="2">
    <source>
        <dbReference type="Proteomes" id="UP000012081"/>
    </source>
</evidence>
<evidence type="ECO:0000313" key="1">
    <source>
        <dbReference type="EMBL" id="EMT50675.1"/>
    </source>
</evidence>